<dbReference type="GO" id="GO:0016787">
    <property type="term" value="F:hydrolase activity"/>
    <property type="evidence" value="ECO:0007669"/>
    <property type="project" value="UniProtKB-KW"/>
</dbReference>
<sequence length="232" mass="24904">MTRLTSVLFLPALLCDASLWRAQIEDLRDIAAPAIADLTLDDTVAAMADRALAAAPETFALVALSMGGYVAFEMLRQAPERVTRLALLDTSAREDSAARRRERADAIVALEAGRFLGVTDRLLPQLIHQTHVHGPVGDQVKAMAARVGRDAFIRQQRAILGRGDSRDLLARITIPTAIGVGDTDVLTPPAEAEALNTAIAGSTLHTFAGCGHLPPLEKPGETSAFLRDWLVR</sequence>
<dbReference type="AlphaFoldDB" id="A0A7G6VTR3"/>
<keyword evidence="2" id="KW-0378">Hydrolase</keyword>
<organism evidence="2 3">
    <name type="scientific">Croceicoccus marinus</name>
    <dbReference type="NCBI Taxonomy" id="450378"/>
    <lineage>
        <taxon>Bacteria</taxon>
        <taxon>Pseudomonadati</taxon>
        <taxon>Pseudomonadota</taxon>
        <taxon>Alphaproteobacteria</taxon>
        <taxon>Sphingomonadales</taxon>
        <taxon>Erythrobacteraceae</taxon>
        <taxon>Croceicoccus</taxon>
    </lineage>
</organism>
<gene>
    <name evidence="2" type="ORF">H4O24_14780</name>
</gene>
<dbReference type="PANTHER" id="PTHR43798:SF29">
    <property type="entry name" value="AB HYDROLASE-1 DOMAIN-CONTAINING PROTEIN"/>
    <property type="match status" value="1"/>
</dbReference>
<feature type="domain" description="AB hydrolase-1" evidence="1">
    <location>
        <begin position="43"/>
        <end position="219"/>
    </location>
</feature>
<dbReference type="PANTHER" id="PTHR43798">
    <property type="entry name" value="MONOACYLGLYCEROL LIPASE"/>
    <property type="match status" value="1"/>
</dbReference>
<dbReference type="SUPFAM" id="SSF53474">
    <property type="entry name" value="alpha/beta-Hydrolases"/>
    <property type="match status" value="1"/>
</dbReference>
<evidence type="ECO:0000259" key="1">
    <source>
        <dbReference type="Pfam" id="PF00561"/>
    </source>
</evidence>
<dbReference type="Pfam" id="PF00561">
    <property type="entry name" value="Abhydrolase_1"/>
    <property type="match status" value="1"/>
</dbReference>
<evidence type="ECO:0000313" key="3">
    <source>
        <dbReference type="Proteomes" id="UP000515297"/>
    </source>
</evidence>
<name>A0A7G6VTR3_9SPHN</name>
<dbReference type="InterPro" id="IPR029058">
    <property type="entry name" value="AB_hydrolase_fold"/>
</dbReference>
<protein>
    <submittedName>
        <fullName evidence="2">Alpha/beta fold hydrolase</fullName>
    </submittedName>
</protein>
<reference evidence="2 3" key="1">
    <citation type="submission" date="2020-08" db="EMBL/GenBank/DDBJ databases">
        <authorList>
            <person name="Liu G."/>
            <person name="Sun C."/>
        </authorList>
    </citation>
    <scope>NUCLEOTIDE SEQUENCE [LARGE SCALE GENOMIC DNA]</scope>
    <source>
        <strain evidence="2 3">OT19</strain>
    </source>
</reference>
<accession>A0A7G6VTR3</accession>
<dbReference type="InterPro" id="IPR050266">
    <property type="entry name" value="AB_hydrolase_sf"/>
</dbReference>
<dbReference type="Gene3D" id="3.40.50.1820">
    <property type="entry name" value="alpha/beta hydrolase"/>
    <property type="match status" value="1"/>
</dbReference>
<evidence type="ECO:0000313" key="2">
    <source>
        <dbReference type="EMBL" id="QNE05128.1"/>
    </source>
</evidence>
<proteinExistence type="predicted"/>
<dbReference type="RefSeq" id="WP_160661138.1">
    <property type="nucleotide sequence ID" value="NZ_CP060052.1"/>
</dbReference>
<dbReference type="InterPro" id="IPR000073">
    <property type="entry name" value="AB_hydrolase_1"/>
</dbReference>
<dbReference type="EMBL" id="CP060052">
    <property type="protein sequence ID" value="QNE05128.1"/>
    <property type="molecule type" value="Genomic_DNA"/>
</dbReference>
<dbReference type="Proteomes" id="UP000515297">
    <property type="component" value="Chromosome"/>
</dbReference>